<dbReference type="AlphaFoldDB" id="A0A4U5M7Y0"/>
<dbReference type="Proteomes" id="UP000298663">
    <property type="component" value="Unassembled WGS sequence"/>
</dbReference>
<name>A0A4U5M7Y0_STECR</name>
<reference evidence="1 2" key="1">
    <citation type="journal article" date="2015" name="Genome Biol.">
        <title>Comparative genomics of Steinernema reveals deeply conserved gene regulatory networks.</title>
        <authorList>
            <person name="Dillman A.R."/>
            <person name="Macchietto M."/>
            <person name="Porter C.F."/>
            <person name="Rogers A."/>
            <person name="Williams B."/>
            <person name="Antoshechkin I."/>
            <person name="Lee M.M."/>
            <person name="Goodwin Z."/>
            <person name="Lu X."/>
            <person name="Lewis E.E."/>
            <person name="Goodrich-Blair H."/>
            <person name="Stock S.P."/>
            <person name="Adams B.J."/>
            <person name="Sternberg P.W."/>
            <person name="Mortazavi A."/>
        </authorList>
    </citation>
    <scope>NUCLEOTIDE SEQUENCE [LARGE SCALE GENOMIC DNA]</scope>
    <source>
        <strain evidence="1 2">ALL</strain>
    </source>
</reference>
<accession>A0A4U5M7Y0</accession>
<gene>
    <name evidence="1" type="ORF">L596_025494</name>
</gene>
<evidence type="ECO:0000313" key="1">
    <source>
        <dbReference type="EMBL" id="TKR65030.1"/>
    </source>
</evidence>
<reference evidence="1 2" key="2">
    <citation type="journal article" date="2019" name="G3 (Bethesda)">
        <title>Hybrid Assembly of the Genome of the Entomopathogenic Nematode Steinernema carpocapsae Identifies the X-Chromosome.</title>
        <authorList>
            <person name="Serra L."/>
            <person name="Macchietto M."/>
            <person name="Macias-Munoz A."/>
            <person name="McGill C.J."/>
            <person name="Rodriguez I.M."/>
            <person name="Rodriguez B."/>
            <person name="Murad R."/>
            <person name="Mortazavi A."/>
        </authorList>
    </citation>
    <scope>NUCLEOTIDE SEQUENCE [LARGE SCALE GENOMIC DNA]</scope>
    <source>
        <strain evidence="1 2">ALL</strain>
    </source>
</reference>
<comment type="caution">
    <text evidence="1">The sequence shown here is derived from an EMBL/GenBank/DDBJ whole genome shotgun (WGS) entry which is preliminary data.</text>
</comment>
<organism evidence="1 2">
    <name type="scientific">Steinernema carpocapsae</name>
    <name type="common">Entomopathogenic nematode</name>
    <dbReference type="NCBI Taxonomy" id="34508"/>
    <lineage>
        <taxon>Eukaryota</taxon>
        <taxon>Metazoa</taxon>
        <taxon>Ecdysozoa</taxon>
        <taxon>Nematoda</taxon>
        <taxon>Chromadorea</taxon>
        <taxon>Rhabditida</taxon>
        <taxon>Tylenchina</taxon>
        <taxon>Panagrolaimomorpha</taxon>
        <taxon>Strongyloidoidea</taxon>
        <taxon>Steinernematidae</taxon>
        <taxon>Steinernema</taxon>
    </lineage>
</organism>
<dbReference type="EMBL" id="AZBU02000009">
    <property type="protein sequence ID" value="TKR65030.1"/>
    <property type="molecule type" value="Genomic_DNA"/>
</dbReference>
<keyword evidence="2" id="KW-1185">Reference proteome</keyword>
<sequence length="79" mass="9211">MVVNLFNSIYYAQSHQQHCIQGPTYVTLIGKESHCLTFRLNADASLARTMTSGSQFQGTIFEENYCKYWIVRFQRLLQI</sequence>
<proteinExistence type="predicted"/>
<evidence type="ECO:0000313" key="2">
    <source>
        <dbReference type="Proteomes" id="UP000298663"/>
    </source>
</evidence>
<protein>
    <submittedName>
        <fullName evidence="1">Uncharacterized protein</fullName>
    </submittedName>
</protein>